<sequence>MLQRLLLLLAIWPLASTASELNATQIESCIAESQQLRVELKEQHKWHQQLNRQQHHLTELHQQLLEQKTHLEQLSQKLKDCSDGCNHIEAKLNGYTRKFDRNRDNYASKNQQFDLDREQLSADTAKRQLQFESYNSRCQVSSISAANFDKYCVNRNPESPFCSGIF</sequence>
<feature type="signal peptide" evidence="2">
    <location>
        <begin position="1"/>
        <end position="18"/>
    </location>
</feature>
<evidence type="ECO:0000313" key="3">
    <source>
        <dbReference type="EMBL" id="QIZ75958.1"/>
    </source>
</evidence>
<protein>
    <submittedName>
        <fullName evidence="3">Uncharacterized protein</fullName>
    </submittedName>
</protein>
<dbReference type="KEGG" id="fes:HER31_03105"/>
<evidence type="ECO:0000313" key="4">
    <source>
        <dbReference type="Proteomes" id="UP000501602"/>
    </source>
</evidence>
<feature type="coiled-coil region" evidence="1">
    <location>
        <begin position="47"/>
        <end position="77"/>
    </location>
</feature>
<keyword evidence="1" id="KW-0175">Coiled coil</keyword>
<organism evidence="3 4">
    <name type="scientific">Ferrimonas lipolytica</name>
    <dbReference type="NCBI Taxonomy" id="2724191"/>
    <lineage>
        <taxon>Bacteria</taxon>
        <taxon>Pseudomonadati</taxon>
        <taxon>Pseudomonadota</taxon>
        <taxon>Gammaproteobacteria</taxon>
        <taxon>Alteromonadales</taxon>
        <taxon>Ferrimonadaceae</taxon>
        <taxon>Ferrimonas</taxon>
    </lineage>
</organism>
<dbReference type="Proteomes" id="UP000501602">
    <property type="component" value="Chromosome"/>
</dbReference>
<proteinExistence type="predicted"/>
<gene>
    <name evidence="3" type="ORF">HER31_03105</name>
</gene>
<evidence type="ECO:0000256" key="2">
    <source>
        <dbReference type="SAM" id="SignalP"/>
    </source>
</evidence>
<dbReference type="AlphaFoldDB" id="A0A6H1UAU7"/>
<name>A0A6H1UAU7_9GAMM</name>
<evidence type="ECO:0000256" key="1">
    <source>
        <dbReference type="SAM" id="Coils"/>
    </source>
</evidence>
<dbReference type="RefSeq" id="WP_168659219.1">
    <property type="nucleotide sequence ID" value="NZ_CP051180.1"/>
</dbReference>
<feature type="chain" id="PRO_5026087152" evidence="2">
    <location>
        <begin position="19"/>
        <end position="166"/>
    </location>
</feature>
<accession>A0A6H1UAU7</accession>
<keyword evidence="2" id="KW-0732">Signal</keyword>
<reference evidence="3 4" key="1">
    <citation type="submission" date="2020-04" db="EMBL/GenBank/DDBJ databases">
        <title>Ferrimonas sp. S7 isolated from sea water.</title>
        <authorList>
            <person name="Bae S.S."/>
            <person name="Baek K."/>
        </authorList>
    </citation>
    <scope>NUCLEOTIDE SEQUENCE [LARGE SCALE GENOMIC DNA]</scope>
    <source>
        <strain evidence="3 4">S7</strain>
    </source>
</reference>
<keyword evidence="4" id="KW-1185">Reference proteome</keyword>
<dbReference type="EMBL" id="CP051180">
    <property type="protein sequence ID" value="QIZ75958.1"/>
    <property type="molecule type" value="Genomic_DNA"/>
</dbReference>